<dbReference type="OrthoDB" id="574224at2"/>
<comment type="caution">
    <text evidence="2">The sequence shown here is derived from an EMBL/GenBank/DDBJ whole genome shotgun (WGS) entry which is preliminary data.</text>
</comment>
<dbReference type="RefSeq" id="WP_008479538.1">
    <property type="nucleotide sequence ID" value="NZ_CAGS01000363.1"/>
</dbReference>
<gene>
    <name evidence="2" type="ORF">NITHO_4250004</name>
</gene>
<accession>I4EJV7</accession>
<dbReference type="EMBL" id="CAGS01000363">
    <property type="protein sequence ID" value="CCF84969.1"/>
    <property type="molecule type" value="Genomic_DNA"/>
</dbReference>
<evidence type="ECO:0000313" key="2">
    <source>
        <dbReference type="EMBL" id="CCF84969.1"/>
    </source>
</evidence>
<dbReference type="Proteomes" id="UP000004221">
    <property type="component" value="Unassembled WGS sequence"/>
</dbReference>
<dbReference type="InterPro" id="IPR038726">
    <property type="entry name" value="PDDEXK_AddAB-type"/>
</dbReference>
<dbReference type="AlphaFoldDB" id="I4EJV7"/>
<name>I4EJV7_9BACT</name>
<evidence type="ECO:0000313" key="3">
    <source>
        <dbReference type="Proteomes" id="UP000004221"/>
    </source>
</evidence>
<feature type="domain" description="PD-(D/E)XK endonuclease-like" evidence="1">
    <location>
        <begin position="49"/>
        <end position="188"/>
    </location>
</feature>
<proteinExistence type="predicted"/>
<evidence type="ECO:0000259" key="1">
    <source>
        <dbReference type="Pfam" id="PF12705"/>
    </source>
</evidence>
<dbReference type="Gene3D" id="3.90.320.10">
    <property type="match status" value="1"/>
</dbReference>
<organism evidence="2 3">
    <name type="scientific">Nitrolancea hollandica Lb</name>
    <dbReference type="NCBI Taxonomy" id="1129897"/>
    <lineage>
        <taxon>Bacteria</taxon>
        <taxon>Pseudomonadati</taxon>
        <taxon>Thermomicrobiota</taxon>
        <taxon>Thermomicrobia</taxon>
        <taxon>Sphaerobacterales</taxon>
        <taxon>Sphaerobacterineae</taxon>
        <taxon>Sphaerobacteraceae</taxon>
        <taxon>Nitrolancea</taxon>
    </lineage>
</organism>
<sequence>MAIPRGKPYIWATWLSRVMTGHVSCQWQYWFLAWHKLVQEQAATFDSVGWQIRHTRLLTEVRQELTAAGVGANTELAFQCRVPGCDVLINGKIDCLAVDGRIVTVYDCKTGKPRSSDRAQVMIYMYALSTYPRFAGSLIRGMVVYQDRRDEIPSLPEDFADQLAYFTGLLVADGPPAREPGRDCRFCKITSDDCPDRWDGEDALWGLDGPEE</sequence>
<reference evidence="2 3" key="1">
    <citation type="journal article" date="2012" name="ISME J.">
        <title>Nitrification expanded: discovery, physiology and genomics of a nitrite-oxidizing bacterium from the phylum Chloroflexi.</title>
        <authorList>
            <person name="Sorokin D.Y."/>
            <person name="Lucker S."/>
            <person name="Vejmelkova D."/>
            <person name="Kostrikina N.A."/>
            <person name="Kleerebezem R."/>
            <person name="Rijpstra W.I."/>
            <person name="Damste J.S."/>
            <person name="Le Paslier D."/>
            <person name="Muyzer G."/>
            <person name="Wagner M."/>
            <person name="van Loosdrecht M.C."/>
            <person name="Daims H."/>
        </authorList>
    </citation>
    <scope>NUCLEOTIDE SEQUENCE [LARGE SCALE GENOMIC DNA]</scope>
    <source>
        <strain evidence="3">none</strain>
    </source>
</reference>
<keyword evidence="3" id="KW-1185">Reference proteome</keyword>
<protein>
    <recommendedName>
        <fullName evidence="1">PD-(D/E)XK endonuclease-like domain-containing protein</fullName>
    </recommendedName>
</protein>
<dbReference type="InterPro" id="IPR011604">
    <property type="entry name" value="PDDEXK-like_dom_sf"/>
</dbReference>
<dbReference type="Pfam" id="PF12705">
    <property type="entry name" value="PDDEXK_1"/>
    <property type="match status" value="1"/>
</dbReference>